<feature type="modified residue" description="4-aspartylphosphate" evidence="1">
    <location>
        <position position="57"/>
    </location>
</feature>
<evidence type="ECO:0000259" key="2">
    <source>
        <dbReference type="PROSITE" id="PS50110"/>
    </source>
</evidence>
<evidence type="ECO:0000313" key="4">
    <source>
        <dbReference type="EMBL" id="MFC4269417.1"/>
    </source>
</evidence>
<sequence length="249" mass="28489">MDKITSFVVEDNINALQMLIQDIKNELTELEIIGSASHIIEAVKKLQKKQPDILFLDIMLGDGTAFDILEMIPNLKSRVIFITASDEYAIKAFKFAAIDYILKPYSIEDLKESVKKAKNSLAIREEQINILNDLVTTPNNIPTKISLHTSEKIVIVDINNIIKCKSDSNYTTFYFKDKSKIMVSKTLKYYSDLLKDNNFIRVHQSYLINKEYIKEFIKSDGGYLVLQDNTTVPVSSRKKPEIISILKDI</sequence>
<dbReference type="Proteomes" id="UP001595826">
    <property type="component" value="Unassembled WGS sequence"/>
</dbReference>
<protein>
    <submittedName>
        <fullName evidence="4">LytR/AlgR family response regulator transcription factor</fullName>
    </submittedName>
</protein>
<dbReference type="PROSITE" id="PS50110">
    <property type="entry name" value="RESPONSE_REGULATORY"/>
    <property type="match status" value="1"/>
</dbReference>
<dbReference type="Pfam" id="PF00072">
    <property type="entry name" value="Response_reg"/>
    <property type="match status" value="1"/>
</dbReference>
<feature type="domain" description="HTH LytTR-type" evidence="3">
    <location>
        <begin position="145"/>
        <end position="248"/>
    </location>
</feature>
<dbReference type="SUPFAM" id="SSF52172">
    <property type="entry name" value="CheY-like"/>
    <property type="match status" value="1"/>
</dbReference>
<dbReference type="PANTHER" id="PTHR37299">
    <property type="entry name" value="TRANSCRIPTIONAL REGULATOR-RELATED"/>
    <property type="match status" value="1"/>
</dbReference>
<dbReference type="SMART" id="SM00448">
    <property type="entry name" value="REC"/>
    <property type="match status" value="1"/>
</dbReference>
<reference evidence="5" key="1">
    <citation type="journal article" date="2019" name="Int. J. Syst. Evol. Microbiol.">
        <title>The Global Catalogue of Microorganisms (GCM) 10K type strain sequencing project: providing services to taxonomists for standard genome sequencing and annotation.</title>
        <authorList>
            <consortium name="The Broad Institute Genomics Platform"/>
            <consortium name="The Broad Institute Genome Sequencing Center for Infectious Disease"/>
            <person name="Wu L."/>
            <person name="Ma J."/>
        </authorList>
    </citation>
    <scope>NUCLEOTIDE SEQUENCE [LARGE SCALE GENOMIC DNA]</scope>
    <source>
        <strain evidence="5">CECT 8655</strain>
    </source>
</reference>
<dbReference type="PANTHER" id="PTHR37299:SF1">
    <property type="entry name" value="STAGE 0 SPORULATION PROTEIN A HOMOLOG"/>
    <property type="match status" value="1"/>
</dbReference>
<dbReference type="InterPro" id="IPR046947">
    <property type="entry name" value="LytR-like"/>
</dbReference>
<feature type="domain" description="Response regulatory" evidence="2">
    <location>
        <begin position="5"/>
        <end position="118"/>
    </location>
</feature>
<gene>
    <name evidence="4" type="ORF">ACFOWD_10905</name>
</gene>
<dbReference type="EMBL" id="JBHSCY010000002">
    <property type="protein sequence ID" value="MFC4269417.1"/>
    <property type="molecule type" value="Genomic_DNA"/>
</dbReference>
<comment type="caution">
    <text evidence="4">The sequence shown here is derived from an EMBL/GenBank/DDBJ whole genome shotgun (WGS) entry which is preliminary data.</text>
</comment>
<dbReference type="InterPro" id="IPR007492">
    <property type="entry name" value="LytTR_DNA-bd_dom"/>
</dbReference>
<dbReference type="RefSeq" id="WP_298992805.1">
    <property type="nucleotide sequence ID" value="NZ_JBHSCY010000002.1"/>
</dbReference>
<name>A0ABV8RBQ9_9FLAO</name>
<organism evidence="4 5">
    <name type="scientific">Polaribacter marinivivus</name>
    <dbReference type="NCBI Taxonomy" id="1524260"/>
    <lineage>
        <taxon>Bacteria</taxon>
        <taxon>Pseudomonadati</taxon>
        <taxon>Bacteroidota</taxon>
        <taxon>Flavobacteriia</taxon>
        <taxon>Flavobacteriales</taxon>
        <taxon>Flavobacteriaceae</taxon>
    </lineage>
</organism>
<evidence type="ECO:0000313" key="5">
    <source>
        <dbReference type="Proteomes" id="UP001595826"/>
    </source>
</evidence>
<dbReference type="Gene3D" id="2.40.50.1020">
    <property type="entry name" value="LytTr DNA-binding domain"/>
    <property type="match status" value="1"/>
</dbReference>
<dbReference type="InterPro" id="IPR001789">
    <property type="entry name" value="Sig_transdc_resp-reg_receiver"/>
</dbReference>
<dbReference type="Pfam" id="PF04397">
    <property type="entry name" value="LytTR"/>
    <property type="match status" value="1"/>
</dbReference>
<accession>A0ABV8RBQ9</accession>
<dbReference type="PROSITE" id="PS50930">
    <property type="entry name" value="HTH_LYTTR"/>
    <property type="match status" value="1"/>
</dbReference>
<evidence type="ECO:0000259" key="3">
    <source>
        <dbReference type="PROSITE" id="PS50930"/>
    </source>
</evidence>
<dbReference type="SMART" id="SM00850">
    <property type="entry name" value="LytTR"/>
    <property type="match status" value="1"/>
</dbReference>
<evidence type="ECO:0000256" key="1">
    <source>
        <dbReference type="PROSITE-ProRule" id="PRU00169"/>
    </source>
</evidence>
<keyword evidence="5" id="KW-1185">Reference proteome</keyword>
<dbReference type="InterPro" id="IPR011006">
    <property type="entry name" value="CheY-like_superfamily"/>
</dbReference>
<keyword evidence="1" id="KW-0597">Phosphoprotein</keyword>
<proteinExistence type="predicted"/>
<dbReference type="Gene3D" id="3.40.50.2300">
    <property type="match status" value="1"/>
</dbReference>